<dbReference type="SUPFAM" id="SSF75712">
    <property type="entry name" value="Rad50 coiled-coil Zn hook"/>
    <property type="match status" value="1"/>
</dbReference>
<keyword evidence="10 19" id="KW-0862">Zinc</keyword>
<dbReference type="Pfam" id="PF13558">
    <property type="entry name" value="SbcC_Walker_B"/>
    <property type="match status" value="1"/>
</dbReference>
<dbReference type="Gene3D" id="3.40.50.300">
    <property type="entry name" value="P-loop containing nucleotide triphosphate hydrolases"/>
    <property type="match status" value="2"/>
</dbReference>
<keyword evidence="11" id="KW-0067">ATP-binding</keyword>
<evidence type="ECO:0000256" key="15">
    <source>
        <dbReference type="ARBA" id="ARBA00023204"/>
    </source>
</evidence>
<evidence type="ECO:0000256" key="16">
    <source>
        <dbReference type="ARBA" id="ARBA00023242"/>
    </source>
</evidence>
<comment type="subcellular location">
    <subcellularLocation>
        <location evidence="3">Chromosome</location>
        <location evidence="3">Telomere</location>
    </subcellularLocation>
    <subcellularLocation>
        <location evidence="2">Nucleus</location>
    </subcellularLocation>
</comment>
<evidence type="ECO:0000256" key="13">
    <source>
        <dbReference type="ARBA" id="ARBA00022895"/>
    </source>
</evidence>
<accession>A0A669E6N2</accession>
<keyword evidence="7" id="KW-0547">Nucleotide-binding</keyword>
<evidence type="ECO:0000256" key="12">
    <source>
        <dbReference type="ARBA" id="ARBA00022842"/>
    </source>
</evidence>
<evidence type="ECO:0000256" key="19">
    <source>
        <dbReference type="PROSITE-ProRule" id="PRU00471"/>
    </source>
</evidence>
<dbReference type="GO" id="GO:0046872">
    <property type="term" value="F:metal ion binding"/>
    <property type="evidence" value="ECO:0007669"/>
    <property type="project" value="UniProtKB-UniRule"/>
</dbReference>
<evidence type="ECO:0000256" key="8">
    <source>
        <dbReference type="ARBA" id="ARBA00022763"/>
    </source>
</evidence>
<dbReference type="GO" id="GO:0043047">
    <property type="term" value="F:single-stranded telomeric DNA binding"/>
    <property type="evidence" value="ECO:0007669"/>
    <property type="project" value="TreeGrafter"/>
</dbReference>
<dbReference type="InterPro" id="IPR027417">
    <property type="entry name" value="P-loop_NTPase"/>
</dbReference>
<feature type="coiled-coil region" evidence="20">
    <location>
        <begin position="1043"/>
        <end position="1077"/>
    </location>
</feature>
<dbReference type="GO" id="GO:0006302">
    <property type="term" value="P:double-strand break repair"/>
    <property type="evidence" value="ECO:0007669"/>
    <property type="project" value="InterPro"/>
</dbReference>
<comment type="similarity">
    <text evidence="4">Belongs to the SMC family. RAD50 subfamily.</text>
</comment>
<evidence type="ECO:0000256" key="21">
    <source>
        <dbReference type="SAM" id="MobiDB-lite"/>
    </source>
</evidence>
<dbReference type="GO" id="GO:0000794">
    <property type="term" value="C:condensed nuclear chromosome"/>
    <property type="evidence" value="ECO:0007669"/>
    <property type="project" value="TreeGrafter"/>
</dbReference>
<dbReference type="GO" id="GO:0070192">
    <property type="term" value="P:chromosome organization involved in meiotic cell cycle"/>
    <property type="evidence" value="ECO:0007669"/>
    <property type="project" value="TreeGrafter"/>
</dbReference>
<comment type="cofactor">
    <cofactor evidence="1">
        <name>Zn(2+)</name>
        <dbReference type="ChEBI" id="CHEBI:29105"/>
    </cofactor>
</comment>
<evidence type="ECO:0000256" key="18">
    <source>
        <dbReference type="ARBA" id="ARBA00049360"/>
    </source>
</evidence>
<dbReference type="GeneTree" id="ENSGT00390000018781"/>
<dbReference type="GO" id="GO:0003691">
    <property type="term" value="F:double-stranded telomeric DNA binding"/>
    <property type="evidence" value="ECO:0007669"/>
    <property type="project" value="TreeGrafter"/>
</dbReference>
<keyword evidence="8" id="KW-0227">DNA damage</keyword>
<dbReference type="SUPFAM" id="SSF52540">
    <property type="entry name" value="P-loop containing nucleoside triphosphate hydrolases"/>
    <property type="match status" value="2"/>
</dbReference>
<keyword evidence="13" id="KW-0779">Telomere</keyword>
<proteinExistence type="inferred from homology"/>
<protein>
    <submittedName>
        <fullName evidence="23">RAD50 double strand break repair protein</fullName>
    </submittedName>
</protein>
<keyword evidence="9" id="KW-0378">Hydrolase</keyword>
<keyword evidence="15" id="KW-0234">DNA repair</keyword>
<evidence type="ECO:0000256" key="11">
    <source>
        <dbReference type="ARBA" id="ARBA00022840"/>
    </source>
</evidence>
<evidence type="ECO:0000256" key="20">
    <source>
        <dbReference type="SAM" id="Coils"/>
    </source>
</evidence>
<keyword evidence="14 20" id="KW-0175">Coiled coil</keyword>
<evidence type="ECO:0000256" key="7">
    <source>
        <dbReference type="ARBA" id="ARBA00022741"/>
    </source>
</evidence>
<evidence type="ECO:0000256" key="14">
    <source>
        <dbReference type="ARBA" id="ARBA00023054"/>
    </source>
</evidence>
<dbReference type="Proteomes" id="UP000005207">
    <property type="component" value="Linkage group LG10"/>
</dbReference>
<organism evidence="23 24">
    <name type="scientific">Oreochromis niloticus</name>
    <name type="common">Nile tilapia</name>
    <name type="synonym">Tilapia nilotica</name>
    <dbReference type="NCBI Taxonomy" id="8128"/>
    <lineage>
        <taxon>Eukaryota</taxon>
        <taxon>Metazoa</taxon>
        <taxon>Chordata</taxon>
        <taxon>Craniata</taxon>
        <taxon>Vertebrata</taxon>
        <taxon>Euteleostomi</taxon>
        <taxon>Actinopterygii</taxon>
        <taxon>Neopterygii</taxon>
        <taxon>Teleostei</taxon>
        <taxon>Neoteleostei</taxon>
        <taxon>Acanthomorphata</taxon>
        <taxon>Ovalentaria</taxon>
        <taxon>Cichlomorphae</taxon>
        <taxon>Cichliformes</taxon>
        <taxon>Cichlidae</taxon>
        <taxon>African cichlids</taxon>
        <taxon>Pseudocrenilabrinae</taxon>
        <taxon>Oreochromini</taxon>
        <taxon>Oreochromis</taxon>
    </lineage>
</organism>
<keyword evidence="5" id="KW-0158">Chromosome</keyword>
<dbReference type="GO" id="GO:0000722">
    <property type="term" value="P:telomere maintenance via recombination"/>
    <property type="evidence" value="ECO:0007669"/>
    <property type="project" value="TreeGrafter"/>
</dbReference>
<evidence type="ECO:0000256" key="17">
    <source>
        <dbReference type="ARBA" id="ARBA00023254"/>
    </source>
</evidence>
<dbReference type="NCBIfam" id="TIGR00606">
    <property type="entry name" value="rad50"/>
    <property type="match status" value="1"/>
</dbReference>
<reference evidence="23" key="3">
    <citation type="submission" date="2025-09" db="UniProtKB">
        <authorList>
            <consortium name="Ensembl"/>
        </authorList>
    </citation>
    <scope>IDENTIFICATION</scope>
</reference>
<evidence type="ECO:0000256" key="4">
    <source>
        <dbReference type="ARBA" id="ARBA00009439"/>
    </source>
</evidence>
<evidence type="ECO:0000313" key="23">
    <source>
        <dbReference type="Ensembl" id="ENSONIP00000066607.1"/>
    </source>
</evidence>
<dbReference type="InterPro" id="IPR013134">
    <property type="entry name" value="Zn_hook_RAD50"/>
</dbReference>
<dbReference type="GO" id="GO:0000781">
    <property type="term" value="C:chromosome, telomeric region"/>
    <property type="evidence" value="ECO:0007669"/>
    <property type="project" value="UniProtKB-SubCell"/>
</dbReference>
<evidence type="ECO:0000256" key="6">
    <source>
        <dbReference type="ARBA" id="ARBA00022723"/>
    </source>
</evidence>
<evidence type="ECO:0000256" key="1">
    <source>
        <dbReference type="ARBA" id="ARBA00001947"/>
    </source>
</evidence>
<dbReference type="GO" id="GO:0030870">
    <property type="term" value="C:Mre11 complex"/>
    <property type="evidence" value="ECO:0007669"/>
    <property type="project" value="InterPro"/>
</dbReference>
<dbReference type="FunFam" id="3.40.50.300:FF:000947">
    <property type="entry name" value="DNA repair protein RAD50"/>
    <property type="match status" value="1"/>
</dbReference>
<keyword evidence="12" id="KW-0460">Magnesium</keyword>
<feature type="domain" description="Zinc-hook" evidence="22">
    <location>
        <begin position="635"/>
        <end position="734"/>
    </location>
</feature>
<dbReference type="OMA" id="FSDYYYR"/>
<keyword evidence="17" id="KW-0469">Meiosis</keyword>
<keyword evidence="6 19" id="KW-0479">Metal-binding</keyword>
<sequence length="1454" mass="169872">MSKIDKMSILGVRSFGIEDKDKQVISFFTPLTVLVGPNGAGKTTIIECLKYSTSGELPPGSKGGAFVHDPKDAHETDVRAQIRLLFSDVNGEKVTIQRSMSCTQKAKSYTFKSLEQVITRWKDGEKVSLSSKCGELDREMISSLGVSKPVLNHVIFCHQEESNWPLSEGKALKDKFDSIFAATKYIKALETMRQLRLKQSQIVKECQVELRYLKQNKEKAQQIRETVDTKEAQLMASKDSVQQIENQIEPLENRLMDIDLKLGKVMKLDNEIKALDSRKKQMEEDNKELEETMEQVFQGSDEELQEIYQNHQRTVREKERRLTECQKELERAGRECQRLNRIKAELLVEQGRLQLEADRHTQNIRNRDTQVRSLSTYLEMEGYDRPPFTALQLESFHRHVTQRLEQEKGTLSQVMVNLQEKEQQKQQSIDEMRDKKTGLERTVELKRDMQGKKQQELRSVRAELQRLEGSSTRLQELENELAKVERELQSAIQNSNVEQLKAEVSELQREKAELDRKQRKLDQEMETLNTHMTSRTQMDMLKKDKGEKEEQVRKIKSRHSEDLVPLLGQFPNKRVLEDWIYSKSKEINSTRNRLAKLNKDLASSEQNKSHISAELRKKEQQLTSDEEKFFNVCGSQDLDQDLSKLQEDLEKMSKQRAMLAGATAVYTQFISQLTEDREPCCPVCQRTFPSESDLQEVINDMQSKLRLVPDKLKNTEQDLKRKERKKDEMMALKPVRQSIVQLQEKELPELKNRLQTVNREIERLKGDVEEQETLLATLMSEEETAKACLPDISLLDRYQMDLKEVERKIAQHAAKLQGVDLTRTTQQVSQEKQETQHKLDTTSSKMELKRKLIQDQQEQIQTLRSAVNETRAEKLQLSSDMQKQQQLEEQCAEFTTEIQSLTRDIREAKEQLSPLSAALEKLQQEKQELLERKRQKQEEGQEKISSIKERLKAITTLERDITKYVDEGKDEYKEQKESELHETNTQLHEAEKHKEKINKEIGNIRQDIDTQKVQERWLQDNLTLRKRVEELKEVVGKREALMKDMGNMQVMQLRQERREAERKLEDLKRNRSIALGRQKGFEDEILHYRKELREDQYDKADERYRNKMITMRTTELVIKDLDLYYKALDQTIMKFHSMKMDEINKIIRDLWRSTYRGQDIEYVEIRSDVDENSSAGVRRRVYNYRVVMVKGDTALDMRGRCSAGQKVLASLIIRLALAETFCLNCGILALDEPTTNLDRENIESLAHALVEIIKSRSRQRNFQLLIITHDEDFVELLGRSSYIEHFYRILFRTNWKLTTAKQPLQGLFLRTHLLKVFTLSTSMEMMTMLVLVSAALMSPCAANPVRSLNLDHIIDLADQYNKTMYEKFYVEDVTDLAANGCGNKFFCKVHDILKKHHRKEDEKIVRNLDVFFREAKVNCKEELINVPHATTEKPIPFLLENLANCIRRRNLMGI</sequence>
<dbReference type="FunFam" id="3.40.50.300:FF:001037">
    <property type="entry name" value="DNA repair protein RAD50"/>
    <property type="match status" value="1"/>
</dbReference>
<keyword evidence="16" id="KW-0539">Nucleus</keyword>
<dbReference type="GO" id="GO:0005524">
    <property type="term" value="F:ATP binding"/>
    <property type="evidence" value="ECO:0007669"/>
    <property type="project" value="UniProtKB-KW"/>
</dbReference>
<feature type="region of interest" description="Disordered" evidence="21">
    <location>
        <begin position="974"/>
        <end position="993"/>
    </location>
</feature>
<dbReference type="PROSITE" id="PS51131">
    <property type="entry name" value="ZN_HOOK"/>
    <property type="match status" value="1"/>
</dbReference>
<comment type="catalytic activity">
    <reaction evidence="18">
        <text>ATP + H2O = ADP + phosphate + H(+)</text>
        <dbReference type="Rhea" id="RHEA:13065"/>
        <dbReference type="ChEBI" id="CHEBI:15377"/>
        <dbReference type="ChEBI" id="CHEBI:15378"/>
        <dbReference type="ChEBI" id="CHEBI:30616"/>
        <dbReference type="ChEBI" id="CHEBI:43474"/>
        <dbReference type="ChEBI" id="CHEBI:456216"/>
    </reaction>
</comment>
<evidence type="ECO:0000259" key="22">
    <source>
        <dbReference type="PROSITE" id="PS51131"/>
    </source>
</evidence>
<dbReference type="InParanoid" id="A0A669E6N2"/>
<evidence type="ECO:0000256" key="3">
    <source>
        <dbReference type="ARBA" id="ARBA00004574"/>
    </source>
</evidence>
<name>A0A669E6N2_ORENI</name>
<reference evidence="23" key="2">
    <citation type="submission" date="2025-08" db="UniProtKB">
        <authorList>
            <consortium name="Ensembl"/>
        </authorList>
    </citation>
    <scope>IDENTIFICATION</scope>
</reference>
<feature type="coiled-coil region" evidence="20">
    <location>
        <begin position="203"/>
        <end position="349"/>
    </location>
</feature>
<reference evidence="24" key="1">
    <citation type="submission" date="2012-01" db="EMBL/GenBank/DDBJ databases">
        <title>The Genome Sequence of Oreochromis niloticus (Nile Tilapia).</title>
        <authorList>
            <consortium name="Broad Institute Genome Assembly Team"/>
            <consortium name="Broad Institute Sequencing Platform"/>
            <person name="Di Palma F."/>
            <person name="Johnson J."/>
            <person name="Lander E.S."/>
            <person name="Lindblad-Toh K."/>
        </authorList>
    </citation>
    <scope>NUCLEOTIDE SEQUENCE [LARGE SCALE GENOMIC DNA]</scope>
</reference>
<keyword evidence="24" id="KW-1185">Reference proteome</keyword>
<dbReference type="FunFam" id="1.10.287.510:FF:000001">
    <property type="entry name" value="RAD50 homolog, double strand break repair protein"/>
    <property type="match status" value="1"/>
</dbReference>
<feature type="binding site" evidence="19">
    <location>
        <position position="684"/>
    </location>
    <ligand>
        <name>Zn(2+)</name>
        <dbReference type="ChEBI" id="CHEBI:29105"/>
    </ligand>
</feature>
<feature type="binding site" evidence="19">
    <location>
        <position position="681"/>
    </location>
    <ligand>
        <name>Zn(2+)</name>
        <dbReference type="ChEBI" id="CHEBI:29105"/>
    </ligand>
</feature>
<evidence type="ECO:0000313" key="24">
    <source>
        <dbReference type="Proteomes" id="UP000005207"/>
    </source>
</evidence>
<dbReference type="Pfam" id="PF04423">
    <property type="entry name" value="Rad50_zn_hook"/>
    <property type="match status" value="1"/>
</dbReference>
<dbReference type="InterPro" id="IPR004584">
    <property type="entry name" value="Rad50_eukaryotes"/>
</dbReference>
<feature type="coiled-coil region" evidence="20">
    <location>
        <begin position="587"/>
        <end position="662"/>
    </location>
</feature>
<evidence type="ECO:0000256" key="10">
    <source>
        <dbReference type="ARBA" id="ARBA00022833"/>
    </source>
</evidence>
<dbReference type="Gene3D" id="1.10.287.510">
    <property type="entry name" value="Helix hairpin bin"/>
    <property type="match status" value="1"/>
</dbReference>
<dbReference type="GO" id="GO:0016887">
    <property type="term" value="F:ATP hydrolysis activity"/>
    <property type="evidence" value="ECO:0007669"/>
    <property type="project" value="InterPro"/>
</dbReference>
<evidence type="ECO:0000256" key="5">
    <source>
        <dbReference type="ARBA" id="ARBA00022454"/>
    </source>
</evidence>
<dbReference type="GO" id="GO:0051880">
    <property type="term" value="F:G-quadruplex DNA binding"/>
    <property type="evidence" value="ECO:0007669"/>
    <property type="project" value="TreeGrafter"/>
</dbReference>
<dbReference type="Ensembl" id="ENSONIT00000076675.1">
    <property type="protein sequence ID" value="ENSONIP00000066607.1"/>
    <property type="gene ID" value="ENSONIG00000008512.2"/>
</dbReference>
<evidence type="ECO:0000256" key="9">
    <source>
        <dbReference type="ARBA" id="ARBA00022801"/>
    </source>
</evidence>
<dbReference type="PANTHER" id="PTHR18867">
    <property type="entry name" value="RAD50"/>
    <property type="match status" value="1"/>
</dbReference>
<feature type="coiled-coil region" evidence="20">
    <location>
        <begin position="401"/>
        <end position="558"/>
    </location>
</feature>
<dbReference type="InterPro" id="IPR038729">
    <property type="entry name" value="Rad50/SbcC_AAA"/>
</dbReference>
<dbReference type="GO" id="GO:0007004">
    <property type="term" value="P:telomere maintenance via telomerase"/>
    <property type="evidence" value="ECO:0007669"/>
    <property type="project" value="TreeGrafter"/>
</dbReference>
<feature type="coiled-coil region" evidence="20">
    <location>
        <begin position="712"/>
        <end position="815"/>
    </location>
</feature>
<dbReference type="PANTHER" id="PTHR18867:SF12">
    <property type="entry name" value="DNA REPAIR PROTEIN RAD50"/>
    <property type="match status" value="1"/>
</dbReference>
<evidence type="ECO:0000256" key="2">
    <source>
        <dbReference type="ARBA" id="ARBA00004123"/>
    </source>
</evidence>
<dbReference type="Pfam" id="PF13476">
    <property type="entry name" value="AAA_23"/>
    <property type="match status" value="1"/>
</dbReference>
<gene>
    <name evidence="23" type="primary">RAD50</name>
    <name evidence="23" type="synonym">rad50</name>
</gene>